<evidence type="ECO:0000313" key="2">
    <source>
        <dbReference type="EMBL" id="CAD8070060.1"/>
    </source>
</evidence>
<dbReference type="OrthoDB" id="308602at2759"/>
<feature type="region of interest" description="Disordered" evidence="1">
    <location>
        <begin position="556"/>
        <end position="579"/>
    </location>
</feature>
<proteinExistence type="predicted"/>
<feature type="compositionally biased region" description="Basic residues" evidence="1">
    <location>
        <begin position="351"/>
        <end position="362"/>
    </location>
</feature>
<reference evidence="2" key="1">
    <citation type="submission" date="2021-01" db="EMBL/GenBank/DDBJ databases">
        <authorList>
            <consortium name="Genoscope - CEA"/>
            <person name="William W."/>
        </authorList>
    </citation>
    <scope>NUCLEOTIDE SEQUENCE</scope>
</reference>
<evidence type="ECO:0000313" key="3">
    <source>
        <dbReference type="Proteomes" id="UP000692954"/>
    </source>
</evidence>
<dbReference type="Proteomes" id="UP000692954">
    <property type="component" value="Unassembled WGS sequence"/>
</dbReference>
<dbReference type="AlphaFoldDB" id="A0A8S1LPV1"/>
<feature type="compositionally biased region" description="Polar residues" evidence="1">
    <location>
        <begin position="570"/>
        <end position="579"/>
    </location>
</feature>
<feature type="region of interest" description="Disordered" evidence="1">
    <location>
        <begin position="346"/>
        <end position="404"/>
    </location>
</feature>
<dbReference type="EMBL" id="CAJJDN010000026">
    <property type="protein sequence ID" value="CAD8070060.1"/>
    <property type="molecule type" value="Genomic_DNA"/>
</dbReference>
<gene>
    <name evidence="2" type="ORF">PSON_ATCC_30995.1.T0260196</name>
</gene>
<organism evidence="2 3">
    <name type="scientific">Paramecium sonneborni</name>
    <dbReference type="NCBI Taxonomy" id="65129"/>
    <lineage>
        <taxon>Eukaryota</taxon>
        <taxon>Sar</taxon>
        <taxon>Alveolata</taxon>
        <taxon>Ciliophora</taxon>
        <taxon>Intramacronucleata</taxon>
        <taxon>Oligohymenophorea</taxon>
        <taxon>Peniculida</taxon>
        <taxon>Parameciidae</taxon>
        <taxon>Paramecium</taxon>
    </lineage>
</organism>
<feature type="compositionally biased region" description="Low complexity" evidence="1">
    <location>
        <begin position="363"/>
        <end position="379"/>
    </location>
</feature>
<evidence type="ECO:0000256" key="1">
    <source>
        <dbReference type="SAM" id="MobiDB-lite"/>
    </source>
</evidence>
<name>A0A8S1LPV1_9CILI</name>
<protein>
    <submittedName>
        <fullName evidence="2">Uncharacterized protein</fullName>
    </submittedName>
</protein>
<sequence>MNQQFSVEYLGIKSTRYNRLPNLNNNPYLKYTESINLVSLKNCAFQEPKRICLNLNCLPSPIRKMILTIITIILLSIMSKKIKIFPNPLCTTTIINLYFAKYNELQTKLLVSDFKKKVDAFLKKNNQNYKTHLISNKITSSLKELQSLHQIKNEELLNQSLCSNKYTVKTEKKSMKAMEIFILGNNKLVTKQVISSELIQHRLLKQMENFLKDDRFNYDLKMTTMIEQYSEIVNRINEKAFTIKIPEKYVIQMSDYNEYYQIKEDQTDNILQNKLEIIADQIIQEIQQSKRTTPKILSHKTSDIYEPIAQQTLTEIEKVIQTEPTIIHQQQEFILQETIPLQQIIPDRKISNKKSRQRKKNQQNKNEINQSQQSSISEIMDSSLKNSTIKDNDDTRRKKKEKSKIIDQAKIEEEEQDLIQKEIEKQKKYLLMKKLREFNQKFKPNILSRTQSENIINLQIQEPIISTKPNKKIIKTLSIGQKNDDINLKEINEIIRIKRKQLYEYSQELLRLEKEQQQTIENFIQNKNNGSQKPLNLIVNGKPISELKEAAEFWDSKKNSPRSYTKKRQNINNSNLPDQVLQGQQQEINDNEQKNKQIEGRDQKLQSNKNLEEHNPDNKFNYQQVIHEKILSFEEKLKQQIQDIFDILLASDSVYNVKIDDYKIGKPYKIQINHPNFIFQQEQDEIVFTHQVLWRREIQEVIPKLNSVNKLLSVQLDSEDEYIQENLQVITEEKGADDEDDDNEDSQI</sequence>
<keyword evidence="3" id="KW-1185">Reference proteome</keyword>
<comment type="caution">
    <text evidence="2">The sequence shown here is derived from an EMBL/GenBank/DDBJ whole genome shotgun (WGS) entry which is preliminary data.</text>
</comment>
<accession>A0A8S1LPV1</accession>